<evidence type="ECO:0000256" key="1">
    <source>
        <dbReference type="ARBA" id="ARBA00022630"/>
    </source>
</evidence>
<evidence type="ECO:0000313" key="6">
    <source>
        <dbReference type="EMBL" id="KAF9874996.1"/>
    </source>
</evidence>
<name>A0A9P6LJ96_9PEZI</name>
<dbReference type="Pfam" id="PF01042">
    <property type="entry name" value="Ribonuc_L-PSP"/>
    <property type="match status" value="1"/>
</dbReference>
<dbReference type="Gene3D" id="3.20.20.100">
    <property type="entry name" value="NADP-dependent oxidoreductase domain"/>
    <property type="match status" value="1"/>
</dbReference>
<dbReference type="Proteomes" id="UP000781932">
    <property type="component" value="Unassembled WGS sequence"/>
</dbReference>
<keyword evidence="2" id="KW-0274">FAD</keyword>
<dbReference type="Gene3D" id="3.30.1330.40">
    <property type="entry name" value="RutC-like"/>
    <property type="match status" value="1"/>
</dbReference>
<evidence type="ECO:0000256" key="4">
    <source>
        <dbReference type="SAM" id="MobiDB-lite"/>
    </source>
</evidence>
<dbReference type="AlphaFoldDB" id="A0A9P6LJ96"/>
<dbReference type="InterPro" id="IPR035959">
    <property type="entry name" value="RutC-like_sf"/>
</dbReference>
<accession>A0A9P6LJ96</accession>
<evidence type="ECO:0000313" key="7">
    <source>
        <dbReference type="Proteomes" id="UP000781932"/>
    </source>
</evidence>
<organism evidence="6 7">
    <name type="scientific">Colletotrichum karsti</name>
    <dbReference type="NCBI Taxonomy" id="1095194"/>
    <lineage>
        <taxon>Eukaryota</taxon>
        <taxon>Fungi</taxon>
        <taxon>Dikarya</taxon>
        <taxon>Ascomycota</taxon>
        <taxon>Pezizomycotina</taxon>
        <taxon>Sordariomycetes</taxon>
        <taxon>Hypocreomycetidae</taxon>
        <taxon>Glomerellales</taxon>
        <taxon>Glomerellaceae</taxon>
        <taxon>Colletotrichum</taxon>
        <taxon>Colletotrichum boninense species complex</taxon>
    </lineage>
</organism>
<dbReference type="Pfam" id="PF00248">
    <property type="entry name" value="Aldo_ket_red"/>
    <property type="match status" value="1"/>
</dbReference>
<dbReference type="GO" id="GO:0050661">
    <property type="term" value="F:NADP binding"/>
    <property type="evidence" value="ECO:0007669"/>
    <property type="project" value="InterPro"/>
</dbReference>
<dbReference type="InterPro" id="IPR036812">
    <property type="entry name" value="NAD(P)_OxRdtase_dom_sf"/>
</dbReference>
<keyword evidence="7" id="KW-1185">Reference proteome</keyword>
<reference evidence="6" key="2">
    <citation type="submission" date="2020-11" db="EMBL/GenBank/DDBJ databases">
        <title>Whole genome sequencing of Colletotrichum sp.</title>
        <authorList>
            <person name="Li H."/>
        </authorList>
    </citation>
    <scope>NUCLEOTIDE SEQUENCE</scope>
    <source>
        <strain evidence="6">CkLH20</strain>
    </source>
</reference>
<dbReference type="InterPro" id="IPR006175">
    <property type="entry name" value="YjgF/YER057c/UK114"/>
</dbReference>
<dbReference type="PANTHER" id="PTHR43147">
    <property type="entry name" value="PROTEIN TAS"/>
    <property type="match status" value="1"/>
</dbReference>
<dbReference type="GO" id="GO:0004499">
    <property type="term" value="F:N,N-dimethylaniline monooxygenase activity"/>
    <property type="evidence" value="ECO:0007669"/>
    <property type="project" value="InterPro"/>
</dbReference>
<feature type="domain" description="NADP-dependent oxidoreductase" evidence="5">
    <location>
        <begin position="670"/>
        <end position="969"/>
    </location>
</feature>
<dbReference type="InterPro" id="IPR023210">
    <property type="entry name" value="NADP_OxRdtase_dom"/>
</dbReference>
<dbReference type="SUPFAM" id="SSF55298">
    <property type="entry name" value="YjgF-like"/>
    <property type="match status" value="1"/>
</dbReference>
<keyword evidence="1" id="KW-0285">Flavoprotein</keyword>
<evidence type="ECO:0000259" key="5">
    <source>
        <dbReference type="Pfam" id="PF00248"/>
    </source>
</evidence>
<protein>
    <submittedName>
        <fullName evidence="6">Endoribonuclease L-PSP</fullName>
    </submittedName>
</protein>
<dbReference type="SUPFAM" id="SSF51430">
    <property type="entry name" value="NAD(P)-linked oxidoreductase"/>
    <property type="match status" value="1"/>
</dbReference>
<dbReference type="PANTHER" id="PTHR43147:SF2">
    <property type="entry name" value="NADP-DEPENDENT OXIDOREDUCTASE DOMAIN-CONTAINING PROTEIN"/>
    <property type="match status" value="1"/>
</dbReference>
<dbReference type="GO" id="GO:0050660">
    <property type="term" value="F:flavin adenine dinucleotide binding"/>
    <property type="evidence" value="ECO:0007669"/>
    <property type="project" value="InterPro"/>
</dbReference>
<dbReference type="RefSeq" id="XP_038744457.1">
    <property type="nucleotide sequence ID" value="XM_038890407.1"/>
</dbReference>
<evidence type="ECO:0000256" key="2">
    <source>
        <dbReference type="ARBA" id="ARBA00022827"/>
    </source>
</evidence>
<reference evidence="6" key="1">
    <citation type="submission" date="2020-03" db="EMBL/GenBank/DDBJ databases">
        <authorList>
            <person name="He L."/>
        </authorList>
    </citation>
    <scope>NUCLEOTIDE SEQUENCE</scope>
    <source>
        <strain evidence="6">CkLH20</strain>
    </source>
</reference>
<sequence>MTTLTNQRTRTKIADLPSWIPSVPPFPGEPTLDAPAHAASFLAALSSAVGSRDWTAFAALFAEQCWWKDSLTLTFDKRTIRGRDAIVRAWTALSETRRPGKFSGEKAAAREMEPALVRMGPELAVLEVPFGFENEAPKARCVGLAKLVPEDGGWKVWVLTTQVEELIDRPFGTLPRLGSRPSAIEASQRGRPEAQGLPRLKEGSVLDAVVVGGSCNGVANAIRLDSAGADCVVFETEGLAGGNWSRRRYEGLRLHHTKAMVSLPGFPAPEAFPEFLTGAQLTAYCCAAVRELGLPFFAGVEVVGSSWDEGRRVWEVRVREIETGRRGVVFARNLVVSTGWLTSHEHPKVPVMRDREVFAGPVMHTTAYRNSAPYKGRRVLVIGAGTSGHDVAASLARDGDVKGVTLLQRGKTLLVDAAPVMAVIAARYRGRMDVETADFLEFSFPTGVQRDLARAGFRAILAGVEGRTRALEGKGYVAEREPDPLARQLEERARGIYVDQPGTFGLVLEDKIKIERGEARGFTAEGVVVVCEGETGEGERERVVEADGVVYATGFGSYDLAAWWRETGFVDEGTAARVEDVGDLGVDEEGELIGVTTFSGHPNLYFAGFGIFTCRWTSRFVAVQILADVDGTFPESELKPLNIPEFIAMGSKALPKVEKATIAGSIEIPRILNGLWQLAGGHDQDIDVAAAAEAMKPLIDAGLYAFDMADHYGPAEQVIGRHNLTNPESNLPITAFTKWCPPETGDTSFSTAEAAVDLALGRMKQDRVALMQYHVWDYTDPTYLCNLAHLRTLQQRGKIAHIGLTNVDAAHLELLLDSGYEVVSNQVSCSVLDLRVLKGRMARVCEARGVGVLAYGTLLGGFLGEKWVGKTEPREEEGLNWSLRKYLRFIRAAGGWDAFQNVLRAVASVAAKHGVSIAAVAIRWVLDVPVVKAVIIGARLSGDSETYAASNLAAFAFSLDDEDRGLIAKAQAGLTDIPGDCGDEYRRPPFLTASGDLSDHVKESSAMQRVEEAVAKGQRVEFHSGSKWEPIAGYSRAVRFGNTIRVSGTTANPPPELRDQLGGVVGGKSARSQAVAALDIIEGAVRRLGGTMADVVRTRVMLRREEDVAGVSEAHGWVFNCHGIWPANTLTTAGLIGDEVLVEIEVEAVVGSGKSVVAIS</sequence>
<dbReference type="CDD" id="cd19101">
    <property type="entry name" value="AKR_unchar"/>
    <property type="match status" value="1"/>
</dbReference>
<feature type="region of interest" description="Disordered" evidence="4">
    <location>
        <begin position="178"/>
        <end position="197"/>
    </location>
</feature>
<comment type="caution">
    <text evidence="6">The sequence shown here is derived from an EMBL/GenBank/DDBJ whole genome shotgun (WGS) entry which is preliminary data.</text>
</comment>
<dbReference type="EMBL" id="JAATWM020000024">
    <property type="protein sequence ID" value="KAF9874996.1"/>
    <property type="molecule type" value="Genomic_DNA"/>
</dbReference>
<dbReference type="SUPFAM" id="SSF51905">
    <property type="entry name" value="FAD/NAD(P)-binding domain"/>
    <property type="match status" value="2"/>
</dbReference>
<keyword evidence="3" id="KW-0560">Oxidoreductase</keyword>
<evidence type="ECO:0000256" key="3">
    <source>
        <dbReference type="ARBA" id="ARBA00023002"/>
    </source>
</evidence>
<gene>
    <name evidence="6" type="ORF">CkaCkLH20_07690</name>
</gene>
<dbReference type="Pfam" id="PF00743">
    <property type="entry name" value="FMO-like"/>
    <property type="match status" value="1"/>
</dbReference>
<dbReference type="Gene3D" id="3.10.450.50">
    <property type="match status" value="1"/>
</dbReference>
<proteinExistence type="predicted"/>
<dbReference type="OrthoDB" id="686384at2759"/>
<dbReference type="GeneID" id="62163481"/>
<dbReference type="InterPro" id="IPR032710">
    <property type="entry name" value="NTF2-like_dom_sf"/>
</dbReference>
<dbReference type="SUPFAM" id="SSF54427">
    <property type="entry name" value="NTF2-like"/>
    <property type="match status" value="1"/>
</dbReference>
<dbReference type="Gene3D" id="3.50.50.60">
    <property type="entry name" value="FAD/NAD(P)-binding domain"/>
    <property type="match status" value="1"/>
</dbReference>
<dbReference type="InterPro" id="IPR020946">
    <property type="entry name" value="Flavin_mOase-like"/>
</dbReference>
<dbReference type="InterPro" id="IPR036188">
    <property type="entry name" value="FAD/NAD-bd_sf"/>
</dbReference>